<dbReference type="InterPro" id="IPR014710">
    <property type="entry name" value="RmlC-like_jellyroll"/>
</dbReference>
<evidence type="ECO:0000313" key="1">
    <source>
        <dbReference type="EMBL" id="KAF2233419.1"/>
    </source>
</evidence>
<accession>A0A6A6H6C2</accession>
<keyword evidence="2" id="KW-1185">Reference proteome</keyword>
<dbReference type="Gene3D" id="2.60.120.10">
    <property type="entry name" value="Jelly Rolls"/>
    <property type="match status" value="1"/>
</dbReference>
<organism evidence="1 2">
    <name type="scientific">Viridothelium virens</name>
    <name type="common">Speckled blister lichen</name>
    <name type="synonym">Trypethelium virens</name>
    <dbReference type="NCBI Taxonomy" id="1048519"/>
    <lineage>
        <taxon>Eukaryota</taxon>
        <taxon>Fungi</taxon>
        <taxon>Dikarya</taxon>
        <taxon>Ascomycota</taxon>
        <taxon>Pezizomycotina</taxon>
        <taxon>Dothideomycetes</taxon>
        <taxon>Dothideomycetes incertae sedis</taxon>
        <taxon>Trypetheliales</taxon>
        <taxon>Trypetheliaceae</taxon>
        <taxon>Viridothelium</taxon>
    </lineage>
</organism>
<dbReference type="CDD" id="cd02208">
    <property type="entry name" value="cupin_RmlC-like"/>
    <property type="match status" value="1"/>
</dbReference>
<dbReference type="EMBL" id="ML991807">
    <property type="protein sequence ID" value="KAF2233419.1"/>
    <property type="molecule type" value="Genomic_DNA"/>
</dbReference>
<dbReference type="Proteomes" id="UP000800092">
    <property type="component" value="Unassembled WGS sequence"/>
</dbReference>
<sequence>MAFSTSQPIISRPFPSAVIYDLSEPYQTTITLPSGSTWSSGLHWHESHAETLLVVQGAVQVFLEGRTQIVRAQKSSPASGQGDRVTVRIPRYALHEWKRVVLTPGIDESDSVDDADREDAIVVERTDPRDIEKSIFFWNLNGAILLAESSRALYKVSEERRASVVVSAVSSKLRLAILDIWLNLSLMIIFRELDNFPVLVNGHFPFQWSGIGKRLNLVITHITLELARVAGVLCGIRSVRKEFTPPQLWEARFSKHQDTSQKNE</sequence>
<evidence type="ECO:0000313" key="2">
    <source>
        <dbReference type="Proteomes" id="UP000800092"/>
    </source>
</evidence>
<dbReference type="SUPFAM" id="SSF51182">
    <property type="entry name" value="RmlC-like cupins"/>
    <property type="match status" value="1"/>
</dbReference>
<proteinExistence type="predicted"/>
<name>A0A6A6H6C2_VIRVR</name>
<gene>
    <name evidence="1" type="ORF">EV356DRAFT_448497</name>
</gene>
<dbReference type="InterPro" id="IPR011051">
    <property type="entry name" value="RmlC_Cupin_sf"/>
</dbReference>
<reference evidence="1" key="1">
    <citation type="journal article" date="2020" name="Stud. Mycol.">
        <title>101 Dothideomycetes genomes: a test case for predicting lifestyles and emergence of pathogens.</title>
        <authorList>
            <person name="Haridas S."/>
            <person name="Albert R."/>
            <person name="Binder M."/>
            <person name="Bloem J."/>
            <person name="Labutti K."/>
            <person name="Salamov A."/>
            <person name="Andreopoulos B."/>
            <person name="Baker S."/>
            <person name="Barry K."/>
            <person name="Bills G."/>
            <person name="Bluhm B."/>
            <person name="Cannon C."/>
            <person name="Castanera R."/>
            <person name="Culley D."/>
            <person name="Daum C."/>
            <person name="Ezra D."/>
            <person name="Gonzalez J."/>
            <person name="Henrissat B."/>
            <person name="Kuo A."/>
            <person name="Liang C."/>
            <person name="Lipzen A."/>
            <person name="Lutzoni F."/>
            <person name="Magnuson J."/>
            <person name="Mondo S."/>
            <person name="Nolan M."/>
            <person name="Ohm R."/>
            <person name="Pangilinan J."/>
            <person name="Park H.-J."/>
            <person name="Ramirez L."/>
            <person name="Alfaro M."/>
            <person name="Sun H."/>
            <person name="Tritt A."/>
            <person name="Yoshinaga Y."/>
            <person name="Zwiers L.-H."/>
            <person name="Turgeon B."/>
            <person name="Goodwin S."/>
            <person name="Spatafora J."/>
            <person name="Crous P."/>
            <person name="Grigoriev I."/>
        </authorList>
    </citation>
    <scope>NUCLEOTIDE SEQUENCE</scope>
    <source>
        <strain evidence="1">Tuck. ex Michener</strain>
    </source>
</reference>
<protein>
    <submittedName>
        <fullName evidence="1">Uncharacterized protein</fullName>
    </submittedName>
</protein>
<dbReference type="AlphaFoldDB" id="A0A6A6H6C2"/>
<dbReference type="OrthoDB" id="504210at2759"/>